<reference evidence="1 2" key="1">
    <citation type="submission" date="2017-12" db="EMBL/GenBank/DDBJ databases">
        <title>Phylogenetic diversity of female urinary microbiome.</title>
        <authorList>
            <person name="Thomas-White K."/>
            <person name="Wolfe A.J."/>
        </authorList>
    </citation>
    <scope>NUCLEOTIDE SEQUENCE [LARGE SCALE GENOMIC DNA]</scope>
    <source>
        <strain evidence="1 2">UMB0064</strain>
    </source>
</reference>
<evidence type="ECO:0000313" key="1">
    <source>
        <dbReference type="EMBL" id="PKZ14916.1"/>
    </source>
</evidence>
<evidence type="ECO:0000313" key="2">
    <source>
        <dbReference type="Proteomes" id="UP000242263"/>
    </source>
</evidence>
<protein>
    <submittedName>
        <fullName evidence="1">Abortive phage infection protein</fullName>
    </submittedName>
</protein>
<organism evidence="1 2">
    <name type="scientific">Alloscardovia omnicolens</name>
    <dbReference type="NCBI Taxonomy" id="419015"/>
    <lineage>
        <taxon>Bacteria</taxon>
        <taxon>Bacillati</taxon>
        <taxon>Actinomycetota</taxon>
        <taxon>Actinomycetes</taxon>
        <taxon>Bifidobacteriales</taxon>
        <taxon>Bifidobacteriaceae</taxon>
        <taxon>Alloscardovia</taxon>
    </lineage>
</organism>
<accession>A0A2I1M455</accession>
<sequence>MIISMNATNDGSNDTIGKDYVSRINELLRQNNGLISATDARSRQIPTIYLSRLYKAGRLQKFAASLYANADVPFDNLYIFQYRYTKIIYSYETALYLLKQTDILPHEISITVENGYRLNQVEPNIHINYVKKNLLELGVTETSTMFGNTVRLYCYERVLCDCIAHKNKIDSELYGKVIRDYAAYSNKDLPLLWHIAHSMKITAHVRNLMEIIYE</sequence>
<dbReference type="EMBL" id="PKGU01000003">
    <property type="protein sequence ID" value="PKZ14916.1"/>
    <property type="molecule type" value="Genomic_DNA"/>
</dbReference>
<dbReference type="Proteomes" id="UP000242263">
    <property type="component" value="Unassembled WGS sequence"/>
</dbReference>
<comment type="caution">
    <text evidence="1">The sequence shown here is derived from an EMBL/GenBank/DDBJ whole genome shotgun (WGS) entry which is preliminary data.</text>
</comment>
<gene>
    <name evidence="1" type="ORF">CYJ32_05255</name>
</gene>
<name>A0A2I1M455_9BIFI</name>
<proteinExistence type="predicted"/>
<dbReference type="AlphaFoldDB" id="A0A2I1M455"/>